<organism evidence="3 4">
    <name type="scientific">Alysiella filiformis DSM 16848</name>
    <dbReference type="NCBI Taxonomy" id="1120981"/>
    <lineage>
        <taxon>Bacteria</taxon>
        <taxon>Pseudomonadati</taxon>
        <taxon>Pseudomonadota</taxon>
        <taxon>Betaproteobacteria</taxon>
        <taxon>Neisseriales</taxon>
        <taxon>Neisseriaceae</taxon>
        <taxon>Alysiella</taxon>
    </lineage>
</organism>
<dbReference type="RefSeq" id="WP_097114539.1">
    <property type="nucleotide sequence ID" value="NZ_CP083931.1"/>
</dbReference>
<dbReference type="GO" id="GO:0016020">
    <property type="term" value="C:membrane"/>
    <property type="evidence" value="ECO:0007669"/>
    <property type="project" value="TreeGrafter"/>
</dbReference>
<dbReference type="PANTHER" id="PTHR44196:SF1">
    <property type="entry name" value="DEHYDROGENASE_REDUCTASE SDR FAMILY MEMBER 7B"/>
    <property type="match status" value="1"/>
</dbReference>
<sequence>MSRHILILGGTSGMGLALAQAHAHLGWRISVVGSSADKVAHLQAQQPEWGVYRADLGDEGQRQALFAKLDALAPFERVVYAAGVYANERRFDLSAEESTTMLAINVQAFQAAFAWAAQRVAGKEAALVCFSSIAALVDYPYTSLYAQCKRAMWHTAAAYRTALAPRQVAVLAVASGYVDTAKLRQLNGGNATHKPFIVSEQRAVNEIMAALNARRDVAIFPKRMRVACALLNMLPQWAVGKIMRHKLDAKVLANK</sequence>
<accession>A0A286EDT3</accession>
<gene>
    <name evidence="3" type="ORF">SAMN02746062_01513</name>
</gene>
<evidence type="ECO:0000256" key="1">
    <source>
        <dbReference type="ARBA" id="ARBA00006484"/>
    </source>
</evidence>
<dbReference type="InterPro" id="IPR002347">
    <property type="entry name" value="SDR_fam"/>
</dbReference>
<evidence type="ECO:0000313" key="4">
    <source>
        <dbReference type="Proteomes" id="UP000219669"/>
    </source>
</evidence>
<keyword evidence="4" id="KW-1185">Reference proteome</keyword>
<dbReference type="GO" id="GO:0016491">
    <property type="term" value="F:oxidoreductase activity"/>
    <property type="evidence" value="ECO:0007669"/>
    <property type="project" value="UniProtKB-KW"/>
</dbReference>
<keyword evidence="2" id="KW-0560">Oxidoreductase</keyword>
<evidence type="ECO:0000313" key="3">
    <source>
        <dbReference type="EMBL" id="SOD69068.1"/>
    </source>
</evidence>
<reference evidence="3 4" key="1">
    <citation type="submission" date="2017-09" db="EMBL/GenBank/DDBJ databases">
        <authorList>
            <person name="Ehlers B."/>
            <person name="Leendertz F.H."/>
        </authorList>
    </citation>
    <scope>NUCLEOTIDE SEQUENCE [LARGE SCALE GENOMIC DNA]</scope>
    <source>
        <strain evidence="3 4">DSM 16848</strain>
    </source>
</reference>
<evidence type="ECO:0000256" key="2">
    <source>
        <dbReference type="ARBA" id="ARBA00023002"/>
    </source>
</evidence>
<name>A0A286EDT3_9NEIS</name>
<comment type="similarity">
    <text evidence="1">Belongs to the short-chain dehydrogenases/reductases (SDR) family.</text>
</comment>
<dbReference type="Pfam" id="PF00106">
    <property type="entry name" value="adh_short"/>
    <property type="match status" value="1"/>
</dbReference>
<protein>
    <submittedName>
        <fullName evidence="3">Short-chain dehydrogenase</fullName>
    </submittedName>
</protein>
<proteinExistence type="inferred from homology"/>
<dbReference type="AlphaFoldDB" id="A0A286EDT3"/>
<dbReference type="EMBL" id="OCNF01000012">
    <property type="protein sequence ID" value="SOD69068.1"/>
    <property type="molecule type" value="Genomic_DNA"/>
</dbReference>
<dbReference type="PRINTS" id="PR00081">
    <property type="entry name" value="GDHRDH"/>
</dbReference>
<dbReference type="SUPFAM" id="SSF51735">
    <property type="entry name" value="NAD(P)-binding Rossmann-fold domains"/>
    <property type="match status" value="1"/>
</dbReference>
<dbReference type="PANTHER" id="PTHR44196">
    <property type="entry name" value="DEHYDROGENASE/REDUCTASE SDR FAMILY MEMBER 7B"/>
    <property type="match status" value="1"/>
</dbReference>
<dbReference type="Gene3D" id="3.40.50.720">
    <property type="entry name" value="NAD(P)-binding Rossmann-like Domain"/>
    <property type="match status" value="1"/>
</dbReference>
<dbReference type="Proteomes" id="UP000219669">
    <property type="component" value="Unassembled WGS sequence"/>
</dbReference>
<dbReference type="InterPro" id="IPR036291">
    <property type="entry name" value="NAD(P)-bd_dom_sf"/>
</dbReference>